<dbReference type="STRING" id="1121449.SAMN02745704_02790"/>
<feature type="transmembrane region" description="Helical" evidence="7">
    <location>
        <begin position="68"/>
        <end position="90"/>
    </location>
</feature>
<proteinExistence type="inferred from homology"/>
<keyword evidence="5 7" id="KW-1133">Transmembrane helix</keyword>
<gene>
    <name evidence="8" type="ORF">SAMN02745704_02790</name>
</gene>
<evidence type="ECO:0000256" key="2">
    <source>
        <dbReference type="ARBA" id="ARBA00005262"/>
    </source>
</evidence>
<feature type="transmembrane region" description="Helical" evidence="7">
    <location>
        <begin position="29"/>
        <end position="47"/>
    </location>
</feature>
<dbReference type="PANTHER" id="PTHR43663:SF1">
    <property type="entry name" value="CHROMATE TRANSPORTER"/>
    <property type="match status" value="1"/>
</dbReference>
<keyword evidence="3" id="KW-1003">Cell membrane</keyword>
<dbReference type="InterPro" id="IPR003370">
    <property type="entry name" value="Chromate_transpt"/>
</dbReference>
<evidence type="ECO:0000256" key="4">
    <source>
        <dbReference type="ARBA" id="ARBA00022692"/>
    </source>
</evidence>
<feature type="transmembrane region" description="Helical" evidence="7">
    <location>
        <begin position="171"/>
        <end position="193"/>
    </location>
</feature>
<dbReference type="GO" id="GO:0015109">
    <property type="term" value="F:chromate transmembrane transporter activity"/>
    <property type="evidence" value="ECO:0007669"/>
    <property type="project" value="InterPro"/>
</dbReference>
<dbReference type="PANTHER" id="PTHR43663">
    <property type="entry name" value="CHROMATE TRANSPORT PROTEIN-RELATED"/>
    <property type="match status" value="1"/>
</dbReference>
<keyword evidence="4 7" id="KW-0812">Transmembrane</keyword>
<dbReference type="InterPro" id="IPR014047">
    <property type="entry name" value="Chr_Tranpt_l_chain"/>
</dbReference>
<keyword evidence="6 7" id="KW-0472">Membrane</keyword>
<protein>
    <submittedName>
        <fullName evidence="8">Chromate transporter</fullName>
    </submittedName>
</protein>
<keyword evidence="9" id="KW-1185">Reference proteome</keyword>
<dbReference type="Pfam" id="PF02417">
    <property type="entry name" value="Chromate_transp"/>
    <property type="match status" value="2"/>
</dbReference>
<evidence type="ECO:0000256" key="5">
    <source>
        <dbReference type="ARBA" id="ARBA00022989"/>
    </source>
</evidence>
<dbReference type="EMBL" id="FUYC01000029">
    <property type="protein sequence ID" value="SKA96857.1"/>
    <property type="molecule type" value="Genomic_DNA"/>
</dbReference>
<comment type="similarity">
    <text evidence="2">Belongs to the chromate ion transporter (CHR) (TC 2.A.51) family.</text>
</comment>
<comment type="subcellular location">
    <subcellularLocation>
        <location evidence="1">Cell membrane</location>
        <topology evidence="1">Multi-pass membrane protein</topology>
    </subcellularLocation>
</comment>
<feature type="transmembrane region" description="Helical" evidence="7">
    <location>
        <begin position="376"/>
        <end position="403"/>
    </location>
</feature>
<feature type="transmembrane region" description="Helical" evidence="7">
    <location>
        <begin position="343"/>
        <end position="364"/>
    </location>
</feature>
<dbReference type="NCBIfam" id="TIGR00937">
    <property type="entry name" value="2A51"/>
    <property type="match status" value="1"/>
</dbReference>
<feature type="transmembrane region" description="Helical" evidence="7">
    <location>
        <begin position="277"/>
        <end position="303"/>
    </location>
</feature>
<feature type="transmembrane region" description="Helical" evidence="7">
    <location>
        <begin position="96"/>
        <end position="121"/>
    </location>
</feature>
<dbReference type="InterPro" id="IPR052518">
    <property type="entry name" value="CHR_Transporter"/>
</dbReference>
<dbReference type="AlphaFoldDB" id="A0A1T4Y4X5"/>
<organism evidence="8 9">
    <name type="scientific">Paucidesulfovibrio gracilis DSM 16080</name>
    <dbReference type="NCBI Taxonomy" id="1121449"/>
    <lineage>
        <taxon>Bacteria</taxon>
        <taxon>Pseudomonadati</taxon>
        <taxon>Thermodesulfobacteriota</taxon>
        <taxon>Desulfovibrionia</taxon>
        <taxon>Desulfovibrionales</taxon>
        <taxon>Desulfovibrionaceae</taxon>
        <taxon>Paucidesulfovibrio</taxon>
    </lineage>
</organism>
<feature type="transmembrane region" description="Helical" evidence="7">
    <location>
        <begin position="133"/>
        <end position="151"/>
    </location>
</feature>
<reference evidence="8 9" key="1">
    <citation type="submission" date="2017-02" db="EMBL/GenBank/DDBJ databases">
        <authorList>
            <person name="Peterson S.W."/>
        </authorList>
    </citation>
    <scope>NUCLEOTIDE SEQUENCE [LARGE SCALE GENOMIC DNA]</scope>
    <source>
        <strain evidence="8 9">DSM 16080</strain>
    </source>
</reference>
<evidence type="ECO:0000313" key="8">
    <source>
        <dbReference type="EMBL" id="SKA96857.1"/>
    </source>
</evidence>
<name>A0A1T4Y4X5_9BACT</name>
<sequence length="404" mass="42423">MATSIVRCAMQEHLDATDCRNVRPGLLELFAALLRLGCTAFGGPAMVPHIRRLAVERKGWLQESQFRLGMAVCQVIPGATAMQVAAYVGLRARGGLGALMAYLGFGLPAFLFMLGLSVVYFQSRDLAAVQSAFAGLNIVVAALVVDAAWNFSSRYLERPIHVLLALATGAWLGLGGNPIWALVLCCALAVLLFRQEDGGGTTPRPHVPAAPIGVGPAVASLLFIVAGLGALYVLDRPHFDLASMMARIDCFAFGGGYVSLPLMLHEVTSRGIMSESMLMDGIALGQVTPGPIVITSTFVGYAVSGLVGAFLATVFVFAPSFFFLSVATAAGERLSGSVWARRALRGSLISLVGLMAAMGGRFLAAVPWGPWEAVVALAAFTALRCKVDVLWVVLVGAALSALVL</sequence>
<dbReference type="PIRSF" id="PIRSF004810">
    <property type="entry name" value="ChrA"/>
    <property type="match status" value="1"/>
</dbReference>
<feature type="transmembrane region" description="Helical" evidence="7">
    <location>
        <begin position="309"/>
        <end position="331"/>
    </location>
</feature>
<feature type="transmembrane region" description="Helical" evidence="7">
    <location>
        <begin position="214"/>
        <end position="234"/>
    </location>
</feature>
<accession>A0A1T4Y4X5</accession>
<evidence type="ECO:0000313" key="9">
    <source>
        <dbReference type="Proteomes" id="UP000190027"/>
    </source>
</evidence>
<evidence type="ECO:0000256" key="7">
    <source>
        <dbReference type="SAM" id="Phobius"/>
    </source>
</evidence>
<evidence type="ECO:0000256" key="6">
    <source>
        <dbReference type="ARBA" id="ARBA00023136"/>
    </source>
</evidence>
<dbReference type="GO" id="GO:0005886">
    <property type="term" value="C:plasma membrane"/>
    <property type="evidence" value="ECO:0007669"/>
    <property type="project" value="UniProtKB-SubCell"/>
</dbReference>
<dbReference type="Proteomes" id="UP000190027">
    <property type="component" value="Unassembled WGS sequence"/>
</dbReference>
<evidence type="ECO:0000256" key="3">
    <source>
        <dbReference type="ARBA" id="ARBA00022475"/>
    </source>
</evidence>
<evidence type="ECO:0000256" key="1">
    <source>
        <dbReference type="ARBA" id="ARBA00004651"/>
    </source>
</evidence>